<evidence type="ECO:0000313" key="4">
    <source>
        <dbReference type="Proteomes" id="UP000244992"/>
    </source>
</evidence>
<dbReference type="PANTHER" id="PTHR45339">
    <property type="entry name" value="HYBRID SIGNAL TRANSDUCTION HISTIDINE KINASE J"/>
    <property type="match status" value="1"/>
</dbReference>
<sequence length="282" mass="32200">MENNNIEEKEKQTNLCSRLEAGKLARINCIDSIQYIRHIVNTCTVSKLNIEAKVRDKGLNSDSEITKVLTDTSMLVDNVRDHLNDIIFLFRQTIESTNVELAEFSLRTMLNGTIAAIRVIDEDKKIDLREKIGNEIKEYKTTSVARILNCVANLQDYCNRIVYSLRGQIELQNVHSKKFSIQKLLKDTISSLKEIAEDREISLSYNVQDNINDIVIGDSCLLQSILSQLISGAIRVNKSCQVDVIVMLFIAQYQKENEKDRILRFIVRDNGKGISQKTNCKK</sequence>
<dbReference type="PANTHER" id="PTHR45339:SF1">
    <property type="entry name" value="HYBRID SIGNAL TRANSDUCTION HISTIDINE KINASE J"/>
    <property type="match status" value="1"/>
</dbReference>
<protein>
    <submittedName>
        <fullName evidence="3">ATP-binding protein</fullName>
    </submittedName>
</protein>
<dbReference type="GO" id="GO:0005524">
    <property type="term" value="F:ATP binding"/>
    <property type="evidence" value="ECO:0007669"/>
    <property type="project" value="UniProtKB-KW"/>
</dbReference>
<dbReference type="InterPro" id="IPR036890">
    <property type="entry name" value="HATPase_C_sf"/>
</dbReference>
<proteinExistence type="predicted"/>
<keyword evidence="3" id="KW-0547">Nucleotide-binding</keyword>
<gene>
    <name evidence="3" type="primary">mrp</name>
    <name evidence="3" type="ORF">KATO_01786</name>
</gene>
<dbReference type="Proteomes" id="UP000244992">
    <property type="component" value="Chromosome I"/>
</dbReference>
<reference evidence="4" key="1">
    <citation type="submission" date="2018-03" db="EMBL/GenBank/DDBJ databases">
        <authorList>
            <person name="Batty M. E."/>
            <person name="Batty M E."/>
        </authorList>
    </citation>
    <scope>NUCLEOTIDE SEQUENCE [LARGE SCALE GENOMIC DNA]</scope>
</reference>
<dbReference type="Gene3D" id="3.30.565.10">
    <property type="entry name" value="Histidine kinase-like ATPase, C-terminal domain"/>
    <property type="match status" value="1"/>
</dbReference>
<dbReference type="AlphaFoldDB" id="A0A2U3RCQ8"/>
<keyword evidence="2" id="KW-0902">Two-component regulatory system</keyword>
<keyword evidence="1" id="KW-0597">Phosphoprotein</keyword>
<dbReference type="GO" id="GO:0000160">
    <property type="term" value="P:phosphorelay signal transduction system"/>
    <property type="evidence" value="ECO:0007669"/>
    <property type="project" value="UniProtKB-KW"/>
</dbReference>
<evidence type="ECO:0000256" key="2">
    <source>
        <dbReference type="ARBA" id="ARBA00023012"/>
    </source>
</evidence>
<dbReference type="EMBL" id="LS398550">
    <property type="protein sequence ID" value="SPR11009.1"/>
    <property type="molecule type" value="Genomic_DNA"/>
</dbReference>
<dbReference type="SUPFAM" id="SSF55874">
    <property type="entry name" value="ATPase domain of HSP90 chaperone/DNA topoisomerase II/histidine kinase"/>
    <property type="match status" value="1"/>
</dbReference>
<name>A0A2U3RCQ8_ORITS</name>
<dbReference type="RefSeq" id="WP_231965444.1">
    <property type="nucleotide sequence ID" value="NZ_LS398550.1"/>
</dbReference>
<evidence type="ECO:0000313" key="3">
    <source>
        <dbReference type="EMBL" id="SPR11009.1"/>
    </source>
</evidence>
<organism evidence="3 4">
    <name type="scientific">Orientia tsutsugamushi</name>
    <name type="common">Rickettsia tsutsugamushi</name>
    <dbReference type="NCBI Taxonomy" id="784"/>
    <lineage>
        <taxon>Bacteria</taxon>
        <taxon>Pseudomonadati</taxon>
        <taxon>Pseudomonadota</taxon>
        <taxon>Alphaproteobacteria</taxon>
        <taxon>Rickettsiales</taxon>
        <taxon>Rickettsiaceae</taxon>
        <taxon>Rickettsieae</taxon>
        <taxon>Orientia</taxon>
    </lineage>
</organism>
<evidence type="ECO:0000256" key="1">
    <source>
        <dbReference type="ARBA" id="ARBA00022553"/>
    </source>
</evidence>
<accession>A0A2U3RCQ8</accession>
<keyword evidence="3" id="KW-0067">ATP-binding</keyword>